<evidence type="ECO:0000313" key="4">
    <source>
        <dbReference type="Proteomes" id="UP001382455"/>
    </source>
</evidence>
<keyword evidence="4" id="KW-1185">Reference proteome</keyword>
<proteinExistence type="predicted"/>
<keyword evidence="2" id="KW-1133">Transmembrane helix</keyword>
<evidence type="ECO:0000256" key="2">
    <source>
        <dbReference type="SAM" id="Phobius"/>
    </source>
</evidence>
<protein>
    <submittedName>
        <fullName evidence="3">Pilus assembly protein</fullName>
    </submittedName>
</protein>
<dbReference type="RefSeq" id="WP_336434963.1">
    <property type="nucleotide sequence ID" value="NZ_JBAWKS010000001.1"/>
</dbReference>
<name>A0ABU8ER08_9GAMM</name>
<reference evidence="3 4" key="1">
    <citation type="submission" date="2023-12" db="EMBL/GenBank/DDBJ databases">
        <title>Friends and Foes: Symbiotic and Algicidal bacterial influence on Karenia brevis blooms.</title>
        <authorList>
            <person name="Fei C."/>
            <person name="Mohamed A.R."/>
            <person name="Booker A."/>
            <person name="Arshad M."/>
            <person name="Klass S."/>
            <person name="Ahn S."/>
            <person name="Gilbert P.M."/>
            <person name="Heil C.A."/>
            <person name="Martinez J.M."/>
            <person name="Amin S.A."/>
        </authorList>
    </citation>
    <scope>NUCLEOTIDE SEQUENCE [LARGE SCALE GENOMIC DNA]</scope>
    <source>
        <strain evidence="3 4">CE15</strain>
    </source>
</reference>
<evidence type="ECO:0000313" key="3">
    <source>
        <dbReference type="EMBL" id="MEI4549409.1"/>
    </source>
</evidence>
<evidence type="ECO:0000256" key="1">
    <source>
        <dbReference type="SAM" id="MobiDB-lite"/>
    </source>
</evidence>
<comment type="caution">
    <text evidence="3">The sequence shown here is derived from an EMBL/GenBank/DDBJ whole genome shotgun (WGS) entry which is preliminary data.</text>
</comment>
<gene>
    <name evidence="3" type="ORF">WAE96_06800</name>
</gene>
<feature type="transmembrane region" description="Helical" evidence="2">
    <location>
        <begin position="12"/>
        <end position="31"/>
    </location>
</feature>
<keyword evidence="2" id="KW-0472">Membrane</keyword>
<feature type="region of interest" description="Disordered" evidence="1">
    <location>
        <begin position="75"/>
        <end position="97"/>
    </location>
</feature>
<dbReference type="EMBL" id="JBAWKS010000001">
    <property type="protein sequence ID" value="MEI4549409.1"/>
    <property type="molecule type" value="Genomic_DNA"/>
</dbReference>
<accession>A0ABU8ER08</accession>
<sequence>MKRSQFGQGMTEYIIIVALIAVAAIGVYSFFGKTVRNQVSAISTEISGQDSGNQIQAAKDAAGDSATVADKNYNLGNYNDGANKASGGTSSGGSGTD</sequence>
<keyword evidence="2" id="KW-0812">Transmembrane</keyword>
<dbReference type="Proteomes" id="UP001382455">
    <property type="component" value="Unassembled WGS sequence"/>
</dbReference>
<organism evidence="3 4">
    <name type="scientific">Pseudoalteromonas spongiae</name>
    <dbReference type="NCBI Taxonomy" id="298657"/>
    <lineage>
        <taxon>Bacteria</taxon>
        <taxon>Pseudomonadati</taxon>
        <taxon>Pseudomonadota</taxon>
        <taxon>Gammaproteobacteria</taxon>
        <taxon>Alteromonadales</taxon>
        <taxon>Pseudoalteromonadaceae</taxon>
        <taxon>Pseudoalteromonas</taxon>
    </lineage>
</organism>